<dbReference type="Proteomes" id="UP001302602">
    <property type="component" value="Unassembled WGS sequence"/>
</dbReference>
<evidence type="ECO:0000259" key="3">
    <source>
        <dbReference type="Pfam" id="PF13649"/>
    </source>
</evidence>
<dbReference type="Pfam" id="PF13649">
    <property type="entry name" value="Methyltransf_25"/>
    <property type="match status" value="1"/>
</dbReference>
<sequence>MSDNPMQIVSQGYDHIAESYLHWVESQRSPREHYTEKLLSHCPPSPRILELGCGAGVPITRMLLDRGAQVVANDISAKQLDLARARCPEAALIPGDMTALSFEPESFDGVVAFFSIFHLPRAEQKGMFSKIHSWLKPGGMVVFNLATADEEEVYGEFLGHGMFWSSFGAEESKAMVTDVGLKVVEFEELEAGDGQVDENDPDYGVSFIWVAARKGLVL</sequence>
<protein>
    <submittedName>
        <fullName evidence="4">Methyltransferase type 11</fullName>
    </submittedName>
</protein>
<dbReference type="GO" id="GO:0008168">
    <property type="term" value="F:methyltransferase activity"/>
    <property type="evidence" value="ECO:0007669"/>
    <property type="project" value="UniProtKB-KW"/>
</dbReference>
<dbReference type="GeneID" id="87829050"/>
<dbReference type="PANTHER" id="PTHR43861:SF1">
    <property type="entry name" value="TRANS-ACONITATE 2-METHYLTRANSFERASE"/>
    <property type="match status" value="1"/>
</dbReference>
<keyword evidence="5" id="KW-1185">Reference proteome</keyword>
<dbReference type="RefSeq" id="XP_062649176.1">
    <property type="nucleotide sequence ID" value="XM_062792281.1"/>
</dbReference>
<reference evidence="4" key="2">
    <citation type="submission" date="2023-05" db="EMBL/GenBank/DDBJ databases">
        <authorList>
            <consortium name="Lawrence Berkeley National Laboratory"/>
            <person name="Steindorff A."/>
            <person name="Hensen N."/>
            <person name="Bonometti L."/>
            <person name="Westerberg I."/>
            <person name="Brannstrom I.O."/>
            <person name="Guillou S."/>
            <person name="Cros-Aarteil S."/>
            <person name="Calhoun S."/>
            <person name="Haridas S."/>
            <person name="Kuo A."/>
            <person name="Mondo S."/>
            <person name="Pangilinan J."/>
            <person name="Riley R."/>
            <person name="Labutti K."/>
            <person name="Andreopoulos B."/>
            <person name="Lipzen A."/>
            <person name="Chen C."/>
            <person name="Yanf M."/>
            <person name="Daum C."/>
            <person name="Ng V."/>
            <person name="Clum A."/>
            <person name="Ohm R."/>
            <person name="Martin F."/>
            <person name="Silar P."/>
            <person name="Natvig D."/>
            <person name="Lalanne C."/>
            <person name="Gautier V."/>
            <person name="Ament-Velasquez S.L."/>
            <person name="Kruys A."/>
            <person name="Hutchinson M.I."/>
            <person name="Powell A.J."/>
            <person name="Barry K."/>
            <person name="Miller A.N."/>
            <person name="Grigoriev I.V."/>
            <person name="Debuchy R."/>
            <person name="Gladieux P."/>
            <person name="Thoren M.H."/>
            <person name="Johannesson H."/>
        </authorList>
    </citation>
    <scope>NUCLEOTIDE SEQUENCE</scope>
    <source>
        <strain evidence="4">CBS 731.68</strain>
    </source>
</reference>
<evidence type="ECO:0000256" key="2">
    <source>
        <dbReference type="ARBA" id="ARBA00022679"/>
    </source>
</evidence>
<dbReference type="AlphaFoldDB" id="A0AAN6Z4K4"/>
<dbReference type="SUPFAM" id="SSF53335">
    <property type="entry name" value="S-adenosyl-L-methionine-dependent methyltransferases"/>
    <property type="match status" value="1"/>
</dbReference>
<accession>A0AAN6Z4K4</accession>
<proteinExistence type="predicted"/>
<dbReference type="InterPro" id="IPR029063">
    <property type="entry name" value="SAM-dependent_MTases_sf"/>
</dbReference>
<keyword evidence="2" id="KW-0808">Transferase</keyword>
<dbReference type="InterPro" id="IPR041698">
    <property type="entry name" value="Methyltransf_25"/>
</dbReference>
<name>A0AAN6Z4K4_9PEZI</name>
<organism evidence="4 5">
    <name type="scientific">Parathielavia appendiculata</name>
    <dbReference type="NCBI Taxonomy" id="2587402"/>
    <lineage>
        <taxon>Eukaryota</taxon>
        <taxon>Fungi</taxon>
        <taxon>Dikarya</taxon>
        <taxon>Ascomycota</taxon>
        <taxon>Pezizomycotina</taxon>
        <taxon>Sordariomycetes</taxon>
        <taxon>Sordariomycetidae</taxon>
        <taxon>Sordariales</taxon>
        <taxon>Chaetomiaceae</taxon>
        <taxon>Parathielavia</taxon>
    </lineage>
</organism>
<dbReference type="GO" id="GO:0032259">
    <property type="term" value="P:methylation"/>
    <property type="evidence" value="ECO:0007669"/>
    <property type="project" value="UniProtKB-KW"/>
</dbReference>
<dbReference type="CDD" id="cd02440">
    <property type="entry name" value="AdoMet_MTases"/>
    <property type="match status" value="1"/>
</dbReference>
<dbReference type="Gene3D" id="3.40.50.150">
    <property type="entry name" value="Vaccinia Virus protein VP39"/>
    <property type="match status" value="1"/>
</dbReference>
<dbReference type="EMBL" id="MU853225">
    <property type="protein sequence ID" value="KAK4125405.1"/>
    <property type="molecule type" value="Genomic_DNA"/>
</dbReference>
<comment type="caution">
    <text evidence="4">The sequence shown here is derived from an EMBL/GenBank/DDBJ whole genome shotgun (WGS) entry which is preliminary data.</text>
</comment>
<evidence type="ECO:0000256" key="1">
    <source>
        <dbReference type="ARBA" id="ARBA00022603"/>
    </source>
</evidence>
<evidence type="ECO:0000313" key="4">
    <source>
        <dbReference type="EMBL" id="KAK4125405.1"/>
    </source>
</evidence>
<dbReference type="PANTHER" id="PTHR43861">
    <property type="entry name" value="TRANS-ACONITATE 2-METHYLTRANSFERASE-RELATED"/>
    <property type="match status" value="1"/>
</dbReference>
<feature type="domain" description="Methyltransferase" evidence="3">
    <location>
        <begin position="48"/>
        <end position="139"/>
    </location>
</feature>
<gene>
    <name evidence="4" type="ORF">N657DRAFT_642117</name>
</gene>
<evidence type="ECO:0000313" key="5">
    <source>
        <dbReference type="Proteomes" id="UP001302602"/>
    </source>
</evidence>
<reference evidence="4" key="1">
    <citation type="journal article" date="2023" name="Mol. Phylogenet. Evol.">
        <title>Genome-scale phylogeny and comparative genomics of the fungal order Sordariales.</title>
        <authorList>
            <person name="Hensen N."/>
            <person name="Bonometti L."/>
            <person name="Westerberg I."/>
            <person name="Brannstrom I.O."/>
            <person name="Guillou S."/>
            <person name="Cros-Aarteil S."/>
            <person name="Calhoun S."/>
            <person name="Haridas S."/>
            <person name="Kuo A."/>
            <person name="Mondo S."/>
            <person name="Pangilinan J."/>
            <person name="Riley R."/>
            <person name="LaButti K."/>
            <person name="Andreopoulos B."/>
            <person name="Lipzen A."/>
            <person name="Chen C."/>
            <person name="Yan M."/>
            <person name="Daum C."/>
            <person name="Ng V."/>
            <person name="Clum A."/>
            <person name="Steindorff A."/>
            <person name="Ohm R.A."/>
            <person name="Martin F."/>
            <person name="Silar P."/>
            <person name="Natvig D.O."/>
            <person name="Lalanne C."/>
            <person name="Gautier V."/>
            <person name="Ament-Velasquez S.L."/>
            <person name="Kruys A."/>
            <person name="Hutchinson M.I."/>
            <person name="Powell A.J."/>
            <person name="Barry K."/>
            <person name="Miller A.N."/>
            <person name="Grigoriev I.V."/>
            <person name="Debuchy R."/>
            <person name="Gladieux P."/>
            <person name="Hiltunen Thoren M."/>
            <person name="Johannesson H."/>
        </authorList>
    </citation>
    <scope>NUCLEOTIDE SEQUENCE</scope>
    <source>
        <strain evidence="4">CBS 731.68</strain>
    </source>
</reference>
<keyword evidence="1 4" id="KW-0489">Methyltransferase</keyword>